<dbReference type="PANTHER" id="PTHR30349">
    <property type="entry name" value="PHAGE INTEGRASE-RELATED"/>
    <property type="match status" value="1"/>
</dbReference>
<evidence type="ECO:0000313" key="7">
    <source>
        <dbReference type="Proteomes" id="UP000306585"/>
    </source>
</evidence>
<dbReference type="AlphaFoldDB" id="A0A5R9GKI7"/>
<sequence>MSGVRVPEAPPNIFYPFIIKGLDGENEARHHFCTILLHRNGRRALLFKASKKAPYLYRHTKSASFYFRRSVPDDLRTLIGRREIKISLKTSDKSQAILFHNLFAANVERTFHDIRVGSNMNENELKKLIGNIQGFTVKSMKRHADGSVEIEGLEVDPSRAEEEKMLLQAAGIFPSSSPSSPSHQMQVQAGMRFSELEELYWSKTKRLTAKKEKEDRAIYRTFIELFDNPFLSEISHPMLTIFSEILEEYPTNAKKIYPNLTAKQISKLNHSRKTLSPKSINKYMNRVGVLFQFAINRGEMSVDFSKGKRVEEDTNAKDEREPFTDAEVNTLLRTVEDEKTNNPDLYWLMYIGAYTGMRIGEICQLQPEDILRDAGVLCFDINENHDLKSCKNSGSKRLIPIHDNLINLGFIDFVSSRFNQEFLFQFNYHLEQGWSYESSKETRYFIQEKCNIKKKSFHSFRHSVATKLMNKISPTITIELIKGVLGHAQDGQTLGRYGKGFKGPILKHVVDAIDFD</sequence>
<accession>A0A5R9GKI7</accession>
<organism evidence="6 7">
    <name type="scientific">Mariprofundus erugo</name>
    <dbReference type="NCBI Taxonomy" id="2528639"/>
    <lineage>
        <taxon>Bacteria</taxon>
        <taxon>Pseudomonadati</taxon>
        <taxon>Pseudomonadota</taxon>
        <taxon>Candidatius Mariprofundia</taxon>
        <taxon>Mariprofundales</taxon>
        <taxon>Mariprofundaceae</taxon>
        <taxon>Mariprofundus</taxon>
    </lineage>
</organism>
<evidence type="ECO:0000256" key="3">
    <source>
        <dbReference type="ARBA" id="ARBA00023125"/>
    </source>
</evidence>
<dbReference type="EMBL" id="VBRY01000010">
    <property type="protein sequence ID" value="TLS66278.1"/>
    <property type="molecule type" value="Genomic_DNA"/>
</dbReference>
<dbReference type="GO" id="GO:0015074">
    <property type="term" value="P:DNA integration"/>
    <property type="evidence" value="ECO:0007669"/>
    <property type="project" value="UniProtKB-KW"/>
</dbReference>
<comment type="similarity">
    <text evidence="1">Belongs to the 'phage' integrase family.</text>
</comment>
<keyword evidence="4" id="KW-0233">DNA recombination</keyword>
<dbReference type="InterPro" id="IPR046668">
    <property type="entry name" value="DUF6538"/>
</dbReference>
<dbReference type="InterPro" id="IPR002104">
    <property type="entry name" value="Integrase_catalytic"/>
</dbReference>
<dbReference type="PANTHER" id="PTHR30349:SF41">
    <property type="entry name" value="INTEGRASE_RECOMBINASE PROTEIN MJ0367-RELATED"/>
    <property type="match status" value="1"/>
</dbReference>
<dbReference type="Pfam" id="PF00589">
    <property type="entry name" value="Phage_integrase"/>
    <property type="match status" value="1"/>
</dbReference>
<name>A0A5R9GKI7_9PROT</name>
<dbReference type="InterPro" id="IPR050090">
    <property type="entry name" value="Tyrosine_recombinase_XerCD"/>
</dbReference>
<evidence type="ECO:0000313" key="6">
    <source>
        <dbReference type="EMBL" id="TLS66278.1"/>
    </source>
</evidence>
<dbReference type="Proteomes" id="UP000306585">
    <property type="component" value="Unassembled WGS sequence"/>
</dbReference>
<dbReference type="CDD" id="cd01184">
    <property type="entry name" value="INT_C_like_1"/>
    <property type="match status" value="1"/>
</dbReference>
<comment type="caution">
    <text evidence="6">The sequence shown here is derived from an EMBL/GenBank/DDBJ whole genome shotgun (WGS) entry which is preliminary data.</text>
</comment>
<dbReference type="Pfam" id="PF20172">
    <property type="entry name" value="DUF6538"/>
    <property type="match status" value="1"/>
</dbReference>
<dbReference type="GO" id="GO:0006310">
    <property type="term" value="P:DNA recombination"/>
    <property type="evidence" value="ECO:0007669"/>
    <property type="project" value="UniProtKB-KW"/>
</dbReference>
<evidence type="ECO:0000256" key="4">
    <source>
        <dbReference type="ARBA" id="ARBA00023172"/>
    </source>
</evidence>
<dbReference type="InterPro" id="IPR011010">
    <property type="entry name" value="DNA_brk_join_enz"/>
</dbReference>
<dbReference type="Gene3D" id="1.10.443.10">
    <property type="entry name" value="Intergrase catalytic core"/>
    <property type="match status" value="1"/>
</dbReference>
<gene>
    <name evidence="6" type="ORF">FEF65_10715</name>
</gene>
<dbReference type="PROSITE" id="PS51898">
    <property type="entry name" value="TYR_RECOMBINASE"/>
    <property type="match status" value="1"/>
</dbReference>
<keyword evidence="7" id="KW-1185">Reference proteome</keyword>
<keyword evidence="2" id="KW-0229">DNA integration</keyword>
<protein>
    <submittedName>
        <fullName evidence="6">Site-specific integrase</fullName>
    </submittedName>
</protein>
<dbReference type="RefSeq" id="WP_138239809.1">
    <property type="nucleotide sequence ID" value="NZ_VBRY01000010.1"/>
</dbReference>
<evidence type="ECO:0000256" key="1">
    <source>
        <dbReference type="ARBA" id="ARBA00008857"/>
    </source>
</evidence>
<evidence type="ECO:0000256" key="2">
    <source>
        <dbReference type="ARBA" id="ARBA00022908"/>
    </source>
</evidence>
<reference evidence="6 7" key="1">
    <citation type="journal article" date="2019" name="Appl. Environ. Microbiol.">
        <title>Environmental Evidence and Genomic Insight of Iron-oxidizing Bacteria Preference Towards More Corrosion Resistant Stainless Steel at Higher Salinities.</title>
        <authorList>
            <person name="Garrison C.E."/>
            <person name="Price K.A."/>
            <person name="Field E.K."/>
        </authorList>
    </citation>
    <scope>NUCLEOTIDE SEQUENCE [LARGE SCALE GENOMIC DNA]</scope>
    <source>
        <strain evidence="6 7">P3</strain>
    </source>
</reference>
<dbReference type="SUPFAM" id="SSF56349">
    <property type="entry name" value="DNA breaking-rejoining enzymes"/>
    <property type="match status" value="1"/>
</dbReference>
<feature type="domain" description="Tyr recombinase" evidence="5">
    <location>
        <begin position="318"/>
        <end position="511"/>
    </location>
</feature>
<proteinExistence type="inferred from homology"/>
<dbReference type="GO" id="GO:0003677">
    <property type="term" value="F:DNA binding"/>
    <property type="evidence" value="ECO:0007669"/>
    <property type="project" value="UniProtKB-KW"/>
</dbReference>
<evidence type="ECO:0000259" key="5">
    <source>
        <dbReference type="PROSITE" id="PS51898"/>
    </source>
</evidence>
<dbReference type="InterPro" id="IPR013762">
    <property type="entry name" value="Integrase-like_cat_sf"/>
</dbReference>
<keyword evidence="3" id="KW-0238">DNA-binding</keyword>